<gene>
    <name evidence="1" type="ORF">EVS84_09995</name>
</gene>
<comment type="caution">
    <text evidence="1">The sequence shown here is derived from an EMBL/GenBank/DDBJ whole genome shotgun (WGS) entry which is preliminary data.</text>
</comment>
<organism evidence="1 2">
    <name type="scientific">Pseudomonas koreensis</name>
    <dbReference type="NCBI Taxonomy" id="198620"/>
    <lineage>
        <taxon>Bacteria</taxon>
        <taxon>Pseudomonadati</taxon>
        <taxon>Pseudomonadota</taxon>
        <taxon>Gammaproteobacteria</taxon>
        <taxon>Pseudomonadales</taxon>
        <taxon>Pseudomonadaceae</taxon>
        <taxon>Pseudomonas</taxon>
    </lineage>
</organism>
<name>A0A341F1N0_9PSED</name>
<accession>A0A341F1N0</accession>
<protein>
    <submittedName>
        <fullName evidence="1">Uncharacterized protein</fullName>
    </submittedName>
</protein>
<reference evidence="1 2" key="1">
    <citation type="submission" date="2019-02" db="EMBL/GenBank/DDBJ databases">
        <title>Genome of Pseudomonas korensis isolated from heavy metal contaminated environment.</title>
        <authorList>
            <person name="Ayangbenro A.S."/>
            <person name="Babalola O."/>
        </authorList>
    </citation>
    <scope>NUCLEOTIDE SEQUENCE [LARGE SCALE GENOMIC DNA]</scope>
    <source>
        <strain evidence="1 2">AB36</strain>
    </source>
</reference>
<evidence type="ECO:0000313" key="2">
    <source>
        <dbReference type="Proteomes" id="UP000291107"/>
    </source>
</evidence>
<proteinExistence type="predicted"/>
<dbReference type="Proteomes" id="UP000291107">
    <property type="component" value="Unassembled WGS sequence"/>
</dbReference>
<dbReference type="EMBL" id="SEUB01000003">
    <property type="protein sequence ID" value="RYM42766.1"/>
    <property type="molecule type" value="Genomic_DNA"/>
</dbReference>
<dbReference type="AlphaFoldDB" id="A0A341F1N0"/>
<evidence type="ECO:0000313" key="1">
    <source>
        <dbReference type="EMBL" id="RYM42766.1"/>
    </source>
</evidence>
<sequence>MGASLLAKTEHQSTSMLAGVPHSRAGSLPHLFMACLYWLVWTCLPATAGRSIRQASHLSCFCLPPACL</sequence>